<evidence type="ECO:0000256" key="15">
    <source>
        <dbReference type="PIRNR" id="PIRNR000641"/>
    </source>
</evidence>
<dbReference type="SMART" id="SM00108">
    <property type="entry name" value="B_lectin"/>
    <property type="match status" value="1"/>
</dbReference>
<dbReference type="InterPro" id="IPR000719">
    <property type="entry name" value="Prot_kinase_dom"/>
</dbReference>
<evidence type="ECO:0000313" key="24">
    <source>
        <dbReference type="RefSeq" id="XP_027355255.1"/>
    </source>
</evidence>
<keyword evidence="17" id="KW-0812">Transmembrane</keyword>
<organism evidence="23 24">
    <name type="scientific">Abrus precatorius</name>
    <name type="common">Indian licorice</name>
    <name type="synonym">Glycine abrus</name>
    <dbReference type="NCBI Taxonomy" id="3816"/>
    <lineage>
        <taxon>Eukaryota</taxon>
        <taxon>Viridiplantae</taxon>
        <taxon>Streptophyta</taxon>
        <taxon>Embryophyta</taxon>
        <taxon>Tracheophyta</taxon>
        <taxon>Spermatophyta</taxon>
        <taxon>Magnoliopsida</taxon>
        <taxon>eudicotyledons</taxon>
        <taxon>Gunneridae</taxon>
        <taxon>Pentapetalae</taxon>
        <taxon>rosids</taxon>
        <taxon>fabids</taxon>
        <taxon>Fabales</taxon>
        <taxon>Fabaceae</taxon>
        <taxon>Papilionoideae</taxon>
        <taxon>50 kb inversion clade</taxon>
        <taxon>NPAAA clade</taxon>
        <taxon>indigoferoid/millettioid clade</taxon>
        <taxon>Abreae</taxon>
        <taxon>Abrus</taxon>
    </lineage>
</organism>
<dbReference type="GeneID" id="113865088"/>
<dbReference type="OrthoDB" id="785331at2759"/>
<dbReference type="CDD" id="cd14066">
    <property type="entry name" value="STKc_IRAK"/>
    <property type="match status" value="1"/>
</dbReference>
<reference evidence="23" key="1">
    <citation type="journal article" date="2019" name="Toxins">
        <title>Detection of Abrin-Like and Prepropulchellin-Like Toxin Genes and Transcripts Using Whole Genome Sequencing and Full-Length Transcript Sequencing of Abrus precatorius.</title>
        <authorList>
            <person name="Hovde B.T."/>
            <person name="Daligault H.E."/>
            <person name="Hanschen E.R."/>
            <person name="Kunde Y.A."/>
            <person name="Johnson M.B."/>
            <person name="Starkenburg S.R."/>
            <person name="Johnson S.L."/>
        </authorList>
    </citation>
    <scope>NUCLEOTIDE SEQUENCE [LARGE SCALE GENOMIC DNA]</scope>
</reference>
<dbReference type="Pfam" id="PF07714">
    <property type="entry name" value="PK_Tyr_Ser-Thr"/>
    <property type="match status" value="1"/>
</dbReference>
<dbReference type="GO" id="GO:0004674">
    <property type="term" value="F:protein serine/threonine kinase activity"/>
    <property type="evidence" value="ECO:0007669"/>
    <property type="project" value="UniProtKB-KW"/>
</dbReference>
<dbReference type="Gene3D" id="3.50.4.10">
    <property type="entry name" value="Hepatocyte Growth Factor"/>
    <property type="match status" value="1"/>
</dbReference>
<keyword evidence="6 18" id="KW-0732">Signal</keyword>
<name>A0A8B8LG84_ABRPR</name>
<keyword evidence="11" id="KW-0675">Receptor</keyword>
<evidence type="ECO:0000256" key="10">
    <source>
        <dbReference type="ARBA" id="ARBA00023157"/>
    </source>
</evidence>
<dbReference type="PROSITE" id="PS00108">
    <property type="entry name" value="PROTEIN_KINASE_ST"/>
    <property type="match status" value="1"/>
</dbReference>
<feature type="domain" description="Apple" evidence="22">
    <location>
        <begin position="340"/>
        <end position="423"/>
    </location>
</feature>
<dbReference type="PROSITE" id="PS50026">
    <property type="entry name" value="EGF_3"/>
    <property type="match status" value="1"/>
</dbReference>
<evidence type="ECO:0000256" key="5">
    <source>
        <dbReference type="ARBA" id="ARBA00022679"/>
    </source>
</evidence>
<dbReference type="EC" id="2.7.11.1" evidence="15"/>
<dbReference type="FunFam" id="2.90.10.10:FF:000001">
    <property type="entry name" value="G-type lectin S-receptor-like serine/threonine-protein kinase"/>
    <property type="match status" value="1"/>
</dbReference>
<protein>
    <recommendedName>
        <fullName evidence="15">Receptor-like serine/threonine-protein kinase</fullName>
        <ecNumber evidence="15">2.7.11.1</ecNumber>
    </recommendedName>
</protein>
<evidence type="ECO:0000256" key="18">
    <source>
        <dbReference type="SAM" id="SignalP"/>
    </source>
</evidence>
<evidence type="ECO:0000259" key="21">
    <source>
        <dbReference type="PROSITE" id="PS50927"/>
    </source>
</evidence>
<keyword evidence="3 15" id="KW-0723">Serine/threonine-protein kinase</keyword>
<feature type="domain" description="Protein kinase" evidence="19">
    <location>
        <begin position="498"/>
        <end position="775"/>
    </location>
</feature>
<dbReference type="SMART" id="SM00220">
    <property type="entry name" value="S_TKc"/>
    <property type="match status" value="1"/>
</dbReference>
<keyword evidence="16" id="KW-0245">EGF-like domain</keyword>
<dbReference type="InterPro" id="IPR024171">
    <property type="entry name" value="SRK-like_kinase"/>
</dbReference>
<sequence length="815" mass="92442">MATLPLMFLVAKLLLSFSKISAETDTLTQFQSLHENMTLVSNDGTFELGFFNPGNSTNQYIGIWYKNIPIRTIVWVANRDNPIKDNSSKLSISMEGNLVLLNHNNTVIWSTNATTKRVNVVAQLLNPGNLVLRDEKDNNPQNYLWQSFDYPSDTLLPGMKVGWDFKKGLNRRVTAWRNWNDPSLGDFKWGIIPTNNPEAVMWKGSKEFYRSGPSDGIKFSGSPFLAYNSVVNYTFVSNNDEFYFTYSIGDKSVISRIVMNQTVYTRQRLTWNRDSQTWIMSSVLPGDYCDNYNLCGSFGICVINESPVCKCLDGFKPKSPQNWTQMNWNEGCVHNGTWSCREKNKDGFQKFSNVKAPDTKRSWVNSSLTLDECKNKCWENCSCMAYANSDIRGEGSGCAIWFDDLLDLRVIQNGGQDIYVRLAMSEIGGSKKNVAVITSAVFSVIAIFLIFIFIHWRSNTKIKEIITRIRVKNNESKQEDLELPLFDLALMAHATDHFSNQNKLGEGGFGPVYRGTLPDGQEIAVKRLSQTSIQGLKEFKNEVMLCAKLQHRNLVKVLGCCIQDNEKLLVYEFMANKSLDFFLFDSDRSKLLDWPKRFCIINGIARGLLYLHQDSRLRIIHRDLKASNVLLDYEMNPKISDFGLARMCRGDQIEGNTSKVVGTFGYMAPEYAFDGIFSIKSDVFSFGILLLEIISGKKNSRLFYLSDYNNLTGQAWKSWKEGVPMQFIDASLEDSCILSEVLRCIHIGLLCVQHHPKDRPNMSTVVVLLSNEGALPVPKDPCYLTEEISTKGDCDFENLSPYSVNDVTISNLSER</sequence>
<dbReference type="PROSITE" id="PS50948">
    <property type="entry name" value="PAN"/>
    <property type="match status" value="1"/>
</dbReference>
<dbReference type="GO" id="GO:0005886">
    <property type="term" value="C:plasma membrane"/>
    <property type="evidence" value="ECO:0007669"/>
    <property type="project" value="UniProtKB-SubCell"/>
</dbReference>
<accession>A0A8B8LG84</accession>
<dbReference type="PROSITE" id="PS50927">
    <property type="entry name" value="BULB_LECTIN"/>
    <property type="match status" value="1"/>
</dbReference>
<evidence type="ECO:0000256" key="13">
    <source>
        <dbReference type="ARBA" id="ARBA00047899"/>
    </source>
</evidence>
<feature type="domain" description="EGF-like" evidence="20">
    <location>
        <begin position="285"/>
        <end position="321"/>
    </location>
</feature>
<dbReference type="GO" id="GO:0005524">
    <property type="term" value="F:ATP binding"/>
    <property type="evidence" value="ECO:0007669"/>
    <property type="project" value="UniProtKB-KW"/>
</dbReference>
<dbReference type="Gene3D" id="2.90.10.10">
    <property type="entry name" value="Bulb-type lectin domain"/>
    <property type="match status" value="1"/>
</dbReference>
<dbReference type="FunFam" id="3.50.4.10:FF:000002">
    <property type="entry name" value="G-type lectin S-receptor-like serine/threonine-protein kinase"/>
    <property type="match status" value="1"/>
</dbReference>
<keyword evidence="17" id="KW-1133">Transmembrane helix</keyword>
<feature type="transmembrane region" description="Helical" evidence="17">
    <location>
        <begin position="434"/>
        <end position="454"/>
    </location>
</feature>
<evidence type="ECO:0000256" key="11">
    <source>
        <dbReference type="ARBA" id="ARBA00023170"/>
    </source>
</evidence>
<dbReference type="Pfam" id="PF00954">
    <property type="entry name" value="S_locus_glycop"/>
    <property type="match status" value="1"/>
</dbReference>
<keyword evidence="8 15" id="KW-0418">Kinase</keyword>
<evidence type="ECO:0000256" key="9">
    <source>
        <dbReference type="ARBA" id="ARBA00022840"/>
    </source>
</evidence>
<dbReference type="CDD" id="cd01098">
    <property type="entry name" value="PAN_AP_plant"/>
    <property type="match status" value="1"/>
</dbReference>
<evidence type="ECO:0000256" key="17">
    <source>
        <dbReference type="SAM" id="Phobius"/>
    </source>
</evidence>
<dbReference type="InterPro" id="IPR003609">
    <property type="entry name" value="Pan_app"/>
</dbReference>
<dbReference type="PANTHER" id="PTHR27002:SF932">
    <property type="entry name" value="RECEPTOR-LIKE SERINE_THREONINE-PROTEIN KINASE"/>
    <property type="match status" value="1"/>
</dbReference>
<dbReference type="PIRSF" id="PIRSF000641">
    <property type="entry name" value="SRK"/>
    <property type="match status" value="1"/>
</dbReference>
<keyword evidence="7 15" id="KW-0547">Nucleotide-binding</keyword>
<dbReference type="AlphaFoldDB" id="A0A8B8LG84"/>
<feature type="signal peptide" evidence="18">
    <location>
        <begin position="1"/>
        <end position="22"/>
    </location>
</feature>
<dbReference type="CDD" id="cd00028">
    <property type="entry name" value="B_lectin"/>
    <property type="match status" value="1"/>
</dbReference>
<proteinExistence type="inferred from homology"/>
<dbReference type="PROSITE" id="PS50011">
    <property type="entry name" value="PROTEIN_KINASE_DOM"/>
    <property type="match status" value="1"/>
</dbReference>
<evidence type="ECO:0000256" key="6">
    <source>
        <dbReference type="ARBA" id="ARBA00022729"/>
    </source>
</evidence>
<keyword evidence="12" id="KW-0325">Glycoprotein</keyword>
<evidence type="ECO:0000256" key="3">
    <source>
        <dbReference type="ARBA" id="ARBA00022527"/>
    </source>
</evidence>
<evidence type="ECO:0000259" key="20">
    <source>
        <dbReference type="PROSITE" id="PS50026"/>
    </source>
</evidence>
<dbReference type="SUPFAM" id="SSF51110">
    <property type="entry name" value="alpha-D-mannose-specific plant lectins"/>
    <property type="match status" value="1"/>
</dbReference>
<dbReference type="Gene3D" id="1.10.510.10">
    <property type="entry name" value="Transferase(Phosphotransferase) domain 1"/>
    <property type="match status" value="1"/>
</dbReference>
<dbReference type="InterPro" id="IPR036426">
    <property type="entry name" value="Bulb-type_lectin_dom_sf"/>
</dbReference>
<dbReference type="SUPFAM" id="SSF56112">
    <property type="entry name" value="Protein kinase-like (PK-like)"/>
    <property type="match status" value="1"/>
</dbReference>
<comment type="similarity">
    <text evidence="15">Belongs to the protein kinase superfamily. Ser/Thr protein kinase family.</text>
</comment>
<feature type="domain" description="Bulb-type lectin" evidence="21">
    <location>
        <begin position="24"/>
        <end position="145"/>
    </location>
</feature>
<comment type="subcellular location">
    <subcellularLocation>
        <location evidence="1">Cell membrane</location>
        <topology evidence="1">Single-pass type I membrane protein</topology>
    </subcellularLocation>
</comment>
<dbReference type="InterPro" id="IPR011009">
    <property type="entry name" value="Kinase-like_dom_sf"/>
</dbReference>
<dbReference type="SMART" id="SM00473">
    <property type="entry name" value="PAN_AP"/>
    <property type="match status" value="1"/>
</dbReference>
<keyword evidence="10" id="KW-1015">Disulfide bond</keyword>
<dbReference type="Pfam" id="PF01453">
    <property type="entry name" value="B_lectin"/>
    <property type="match status" value="1"/>
</dbReference>
<dbReference type="KEGG" id="aprc:113865088"/>
<keyword evidence="23" id="KW-1185">Reference proteome</keyword>
<dbReference type="RefSeq" id="XP_027355255.1">
    <property type="nucleotide sequence ID" value="XM_027499454.1"/>
</dbReference>
<dbReference type="GO" id="GO:0048544">
    <property type="term" value="P:recognition of pollen"/>
    <property type="evidence" value="ECO:0007669"/>
    <property type="project" value="InterPro"/>
</dbReference>
<evidence type="ECO:0000256" key="7">
    <source>
        <dbReference type="ARBA" id="ARBA00022741"/>
    </source>
</evidence>
<dbReference type="Gene3D" id="3.30.200.20">
    <property type="entry name" value="Phosphorylase Kinase, domain 1"/>
    <property type="match status" value="1"/>
</dbReference>
<evidence type="ECO:0000259" key="22">
    <source>
        <dbReference type="PROSITE" id="PS50948"/>
    </source>
</evidence>
<comment type="catalytic activity">
    <reaction evidence="14 15">
        <text>L-seryl-[protein] + ATP = O-phospho-L-seryl-[protein] + ADP + H(+)</text>
        <dbReference type="Rhea" id="RHEA:17989"/>
        <dbReference type="Rhea" id="RHEA-COMP:9863"/>
        <dbReference type="Rhea" id="RHEA-COMP:11604"/>
        <dbReference type="ChEBI" id="CHEBI:15378"/>
        <dbReference type="ChEBI" id="CHEBI:29999"/>
        <dbReference type="ChEBI" id="CHEBI:30616"/>
        <dbReference type="ChEBI" id="CHEBI:83421"/>
        <dbReference type="ChEBI" id="CHEBI:456216"/>
        <dbReference type="EC" id="2.7.11.1"/>
    </reaction>
</comment>
<dbReference type="InterPro" id="IPR008271">
    <property type="entry name" value="Ser/Thr_kinase_AS"/>
</dbReference>
<comment type="catalytic activity">
    <reaction evidence="13 15">
        <text>L-threonyl-[protein] + ATP = O-phospho-L-threonyl-[protein] + ADP + H(+)</text>
        <dbReference type="Rhea" id="RHEA:46608"/>
        <dbReference type="Rhea" id="RHEA-COMP:11060"/>
        <dbReference type="Rhea" id="RHEA-COMP:11605"/>
        <dbReference type="ChEBI" id="CHEBI:15378"/>
        <dbReference type="ChEBI" id="CHEBI:30013"/>
        <dbReference type="ChEBI" id="CHEBI:30616"/>
        <dbReference type="ChEBI" id="CHEBI:61977"/>
        <dbReference type="ChEBI" id="CHEBI:456216"/>
        <dbReference type="EC" id="2.7.11.1"/>
    </reaction>
</comment>
<dbReference type="InterPro" id="IPR001245">
    <property type="entry name" value="Ser-Thr/Tyr_kinase_cat_dom"/>
</dbReference>
<dbReference type="InterPro" id="IPR000742">
    <property type="entry name" value="EGF"/>
</dbReference>
<gene>
    <name evidence="24" type="primary">LOC113865088</name>
</gene>
<evidence type="ECO:0000256" key="1">
    <source>
        <dbReference type="ARBA" id="ARBA00004251"/>
    </source>
</evidence>
<evidence type="ECO:0000256" key="2">
    <source>
        <dbReference type="ARBA" id="ARBA00022475"/>
    </source>
</evidence>
<evidence type="ECO:0000256" key="12">
    <source>
        <dbReference type="ARBA" id="ARBA00023180"/>
    </source>
</evidence>
<dbReference type="Pfam" id="PF08276">
    <property type="entry name" value="PAN_2"/>
    <property type="match status" value="1"/>
</dbReference>
<comment type="caution">
    <text evidence="16">Lacks conserved residue(s) required for the propagation of feature annotation.</text>
</comment>
<dbReference type="FunFam" id="3.30.200.20:FF:000195">
    <property type="entry name" value="G-type lectin S-receptor-like serine/threonine-protein kinase"/>
    <property type="match status" value="1"/>
</dbReference>
<evidence type="ECO:0000256" key="14">
    <source>
        <dbReference type="ARBA" id="ARBA00048679"/>
    </source>
</evidence>
<dbReference type="FunFam" id="1.10.510.10:FF:000060">
    <property type="entry name" value="G-type lectin S-receptor-like serine/threonine-protein kinase"/>
    <property type="match status" value="1"/>
</dbReference>
<keyword evidence="4" id="KW-0597">Phosphoprotein</keyword>
<evidence type="ECO:0000259" key="19">
    <source>
        <dbReference type="PROSITE" id="PS50011"/>
    </source>
</evidence>
<dbReference type="InterPro" id="IPR000858">
    <property type="entry name" value="S_locus_glycoprot_dom"/>
</dbReference>
<evidence type="ECO:0000256" key="16">
    <source>
        <dbReference type="PROSITE-ProRule" id="PRU00076"/>
    </source>
</evidence>
<keyword evidence="17" id="KW-0472">Membrane</keyword>
<dbReference type="Proteomes" id="UP000694853">
    <property type="component" value="Unplaced"/>
</dbReference>
<keyword evidence="5 15" id="KW-0808">Transferase</keyword>
<feature type="chain" id="PRO_5034350747" description="Receptor-like serine/threonine-protein kinase" evidence="18">
    <location>
        <begin position="23"/>
        <end position="815"/>
    </location>
</feature>
<dbReference type="InterPro" id="IPR001480">
    <property type="entry name" value="Bulb-type_lectin_dom"/>
</dbReference>
<evidence type="ECO:0000256" key="4">
    <source>
        <dbReference type="ARBA" id="ARBA00022553"/>
    </source>
</evidence>
<keyword evidence="2" id="KW-1003">Cell membrane</keyword>
<evidence type="ECO:0000256" key="8">
    <source>
        <dbReference type="ARBA" id="ARBA00022777"/>
    </source>
</evidence>
<evidence type="ECO:0000313" key="23">
    <source>
        <dbReference type="Proteomes" id="UP000694853"/>
    </source>
</evidence>
<dbReference type="PANTHER" id="PTHR27002">
    <property type="entry name" value="RECEPTOR-LIKE SERINE/THREONINE-PROTEIN KINASE SD1-8"/>
    <property type="match status" value="1"/>
</dbReference>
<reference evidence="24" key="2">
    <citation type="submission" date="2025-08" db="UniProtKB">
        <authorList>
            <consortium name="RefSeq"/>
        </authorList>
    </citation>
    <scope>IDENTIFICATION</scope>
    <source>
        <tissue evidence="24">Young leaves</tissue>
    </source>
</reference>
<keyword evidence="9 15" id="KW-0067">ATP-binding</keyword>